<comment type="subcellular location">
    <subcellularLocation>
        <location evidence="1">Cell membrane</location>
        <topology evidence="1">Multi-pass membrane protein</topology>
    </subcellularLocation>
</comment>
<sequence>MIQTSKTVAARFFTERFFDQAAQTAYYFLLSFVPFIIFLFSLLSFFPIDTNNLLIFIEPFTPKSAYDVIERSIETVNNSGKKVLSFSLLATFWLASMAIQSLVRSLNDAYHIQRKQTFLRGLINDLILTFGFMVVVAISLFVPIIEEVIRHLVLTKVQVPDIWFQSWTTIRWGIGTLFLLGFFILFYKLMPSARVTWKDVLPGAVFSTLGWQVVSTGFGYYVQFGSYSQIYGQLGSIIILMVWFYLTAAILLIGGLINGNKFIKAHKTTYRDAKND</sequence>
<dbReference type="KEGG" id="bmeg:BG04_5044"/>
<gene>
    <name evidence="6" type="primary">yihY</name>
    <name evidence="6" type="ORF">BG04_5044</name>
</gene>
<evidence type="ECO:0000256" key="1">
    <source>
        <dbReference type="ARBA" id="ARBA00004651"/>
    </source>
</evidence>
<name>A0A0B6AGW3_PRIM2</name>
<dbReference type="GeneID" id="93643010"/>
<keyword evidence="3" id="KW-0812">Transmembrane</keyword>
<dbReference type="NCBIfam" id="TIGR00765">
    <property type="entry name" value="yihY_not_rbn"/>
    <property type="match status" value="1"/>
</dbReference>
<dbReference type="RefSeq" id="WP_034651593.1">
    <property type="nucleotide sequence ID" value="NZ_BCVB01000010.1"/>
</dbReference>
<dbReference type="InterPro" id="IPR017039">
    <property type="entry name" value="Virul_fac_BrkB"/>
</dbReference>
<accession>A0A0B6AGW3</accession>
<dbReference type="PANTHER" id="PTHR30213:SF0">
    <property type="entry name" value="UPF0761 MEMBRANE PROTEIN YIHY"/>
    <property type="match status" value="1"/>
</dbReference>
<dbReference type="PIRSF" id="PIRSF035875">
    <property type="entry name" value="RNase_BN"/>
    <property type="match status" value="1"/>
</dbReference>
<evidence type="ECO:0000256" key="4">
    <source>
        <dbReference type="ARBA" id="ARBA00022989"/>
    </source>
</evidence>
<evidence type="ECO:0000256" key="2">
    <source>
        <dbReference type="ARBA" id="ARBA00022475"/>
    </source>
</evidence>
<dbReference type="AlphaFoldDB" id="A0A0B6AGW3"/>
<keyword evidence="4" id="KW-1133">Transmembrane helix</keyword>
<evidence type="ECO:0000313" key="6">
    <source>
        <dbReference type="EMBL" id="AJI22771.1"/>
    </source>
</evidence>
<dbReference type="EMBL" id="CP009920">
    <property type="protein sequence ID" value="AJI22771.1"/>
    <property type="molecule type" value="Genomic_DNA"/>
</dbReference>
<keyword evidence="5" id="KW-0472">Membrane</keyword>
<reference evidence="6 7" key="1">
    <citation type="journal article" date="2015" name="Genome Announc.">
        <title>Complete genome sequences for 35 biothreat assay-relevant bacillus species.</title>
        <authorList>
            <person name="Johnson S.L."/>
            <person name="Daligault H.E."/>
            <person name="Davenport K.W."/>
            <person name="Jaissle J."/>
            <person name="Frey K.G."/>
            <person name="Ladner J.T."/>
            <person name="Broomall S.M."/>
            <person name="Bishop-Lilly K.A."/>
            <person name="Bruce D.C."/>
            <person name="Gibbons H.S."/>
            <person name="Coyne S.R."/>
            <person name="Lo C.C."/>
            <person name="Meincke L."/>
            <person name="Munk A.C."/>
            <person name="Koroleva G.I."/>
            <person name="Rosenzweig C.N."/>
            <person name="Palacios G.F."/>
            <person name="Redden C.L."/>
            <person name="Minogue T.D."/>
            <person name="Chain P.S."/>
        </authorList>
    </citation>
    <scope>NUCLEOTIDE SEQUENCE [LARGE SCALE GENOMIC DNA]</scope>
    <source>
        <strain evidence="7">ATCC 14581 / DSM 32 / JCM 2506 / NBRC 15308 / NCIMB 9376 / NCTC 10342 / NRRL B-14308 / VKM B-512</strain>
    </source>
</reference>
<dbReference type="Pfam" id="PF03631">
    <property type="entry name" value="Virul_fac_BrkB"/>
    <property type="match status" value="1"/>
</dbReference>
<evidence type="ECO:0000256" key="3">
    <source>
        <dbReference type="ARBA" id="ARBA00022692"/>
    </source>
</evidence>
<dbReference type="HOGENOM" id="CLU_045539_4_2_9"/>
<organism evidence="6 7">
    <name type="scientific">Priestia megaterium (strain ATCC 14581 / DSM 32 / CCUG 1817 / JCM 2506 / NBRC 15308 / NCIMB 9376 / NCTC 10342 / NRRL B-14308 / VKM B-512 / Ford 19)</name>
    <name type="common">Bacillus megaterium</name>
    <dbReference type="NCBI Taxonomy" id="1348623"/>
    <lineage>
        <taxon>Bacteria</taxon>
        <taxon>Bacillati</taxon>
        <taxon>Bacillota</taxon>
        <taxon>Bacilli</taxon>
        <taxon>Bacillales</taxon>
        <taxon>Bacillaceae</taxon>
        <taxon>Priestia</taxon>
    </lineage>
</organism>
<dbReference type="PANTHER" id="PTHR30213">
    <property type="entry name" value="INNER MEMBRANE PROTEIN YHJD"/>
    <property type="match status" value="1"/>
</dbReference>
<evidence type="ECO:0000256" key="5">
    <source>
        <dbReference type="ARBA" id="ARBA00023136"/>
    </source>
</evidence>
<evidence type="ECO:0000313" key="7">
    <source>
        <dbReference type="Proteomes" id="UP000031829"/>
    </source>
</evidence>
<dbReference type="GO" id="GO:0005886">
    <property type="term" value="C:plasma membrane"/>
    <property type="evidence" value="ECO:0007669"/>
    <property type="project" value="UniProtKB-SubCell"/>
</dbReference>
<dbReference type="Proteomes" id="UP000031829">
    <property type="component" value="Chromosome"/>
</dbReference>
<proteinExistence type="predicted"/>
<keyword evidence="2" id="KW-1003">Cell membrane</keyword>
<protein>
    <submittedName>
        <fullName evidence="6">YihY family inner membrane domain protein</fullName>
    </submittedName>
</protein>